<dbReference type="SUPFAM" id="SSF55729">
    <property type="entry name" value="Acyl-CoA N-acyltransferases (Nat)"/>
    <property type="match status" value="1"/>
</dbReference>
<reference evidence="3" key="2">
    <citation type="submission" date="2023-06" db="EMBL/GenBank/DDBJ databases">
        <authorList>
            <consortium name="Lawrence Berkeley National Laboratory"/>
            <person name="Haridas S."/>
            <person name="Hensen N."/>
            <person name="Bonometti L."/>
            <person name="Westerberg I."/>
            <person name="Brannstrom I.O."/>
            <person name="Guillou S."/>
            <person name="Cros-Aarteil S."/>
            <person name="Calhoun S."/>
            <person name="Kuo A."/>
            <person name="Mondo S."/>
            <person name="Pangilinan J."/>
            <person name="Riley R."/>
            <person name="Labutti K."/>
            <person name="Andreopoulos B."/>
            <person name="Lipzen A."/>
            <person name="Chen C."/>
            <person name="Yanf M."/>
            <person name="Daum C."/>
            <person name="Ng V."/>
            <person name="Clum A."/>
            <person name="Steindorff A."/>
            <person name="Ohm R."/>
            <person name="Martin F."/>
            <person name="Silar P."/>
            <person name="Natvig D."/>
            <person name="Lalanne C."/>
            <person name="Gautier V."/>
            <person name="Ament-Velasquez S.L."/>
            <person name="Kruys A."/>
            <person name="Hutchinson M.I."/>
            <person name="Powell A.J."/>
            <person name="Barry K."/>
            <person name="Miller A.N."/>
            <person name="Grigoriev I.V."/>
            <person name="Debuchy R."/>
            <person name="Gladieux P."/>
            <person name="Thoren M.H."/>
            <person name="Johannesson H."/>
        </authorList>
    </citation>
    <scope>NUCLEOTIDE SEQUENCE</scope>
    <source>
        <strain evidence="3">SMH4131-1</strain>
    </source>
</reference>
<dbReference type="PANTHER" id="PTHR34815">
    <property type="entry name" value="LYSINE ACETYLTRANSFERASE"/>
    <property type="match status" value="1"/>
</dbReference>
<evidence type="ECO:0000313" key="4">
    <source>
        <dbReference type="Proteomes" id="UP001286456"/>
    </source>
</evidence>
<reference evidence="3" key="1">
    <citation type="journal article" date="2023" name="Mol. Phylogenet. Evol.">
        <title>Genome-scale phylogeny and comparative genomics of the fungal order Sordariales.</title>
        <authorList>
            <person name="Hensen N."/>
            <person name="Bonometti L."/>
            <person name="Westerberg I."/>
            <person name="Brannstrom I.O."/>
            <person name="Guillou S."/>
            <person name="Cros-Aarteil S."/>
            <person name="Calhoun S."/>
            <person name="Haridas S."/>
            <person name="Kuo A."/>
            <person name="Mondo S."/>
            <person name="Pangilinan J."/>
            <person name="Riley R."/>
            <person name="LaButti K."/>
            <person name="Andreopoulos B."/>
            <person name="Lipzen A."/>
            <person name="Chen C."/>
            <person name="Yan M."/>
            <person name="Daum C."/>
            <person name="Ng V."/>
            <person name="Clum A."/>
            <person name="Steindorff A."/>
            <person name="Ohm R.A."/>
            <person name="Martin F."/>
            <person name="Silar P."/>
            <person name="Natvig D.O."/>
            <person name="Lalanne C."/>
            <person name="Gautier V."/>
            <person name="Ament-Velasquez S.L."/>
            <person name="Kruys A."/>
            <person name="Hutchinson M.I."/>
            <person name="Powell A.J."/>
            <person name="Barry K."/>
            <person name="Miller A.N."/>
            <person name="Grigoriev I.V."/>
            <person name="Debuchy R."/>
            <person name="Gladieux P."/>
            <person name="Hiltunen Thoren M."/>
            <person name="Johannesson H."/>
        </authorList>
    </citation>
    <scope>NUCLEOTIDE SEQUENCE</scope>
    <source>
        <strain evidence="3">SMH4131-1</strain>
    </source>
</reference>
<organism evidence="3 4">
    <name type="scientific">Cercophora scortea</name>
    <dbReference type="NCBI Taxonomy" id="314031"/>
    <lineage>
        <taxon>Eukaryota</taxon>
        <taxon>Fungi</taxon>
        <taxon>Dikarya</taxon>
        <taxon>Ascomycota</taxon>
        <taxon>Pezizomycotina</taxon>
        <taxon>Sordariomycetes</taxon>
        <taxon>Sordariomycetidae</taxon>
        <taxon>Sordariales</taxon>
        <taxon>Lasiosphaeriaceae</taxon>
        <taxon>Cercophora</taxon>
    </lineage>
</organism>
<dbReference type="InterPro" id="IPR055100">
    <property type="entry name" value="GNAT_LYC1-like"/>
</dbReference>
<evidence type="ECO:0000259" key="2">
    <source>
        <dbReference type="Pfam" id="PF22998"/>
    </source>
</evidence>
<evidence type="ECO:0008006" key="5">
    <source>
        <dbReference type="Google" id="ProtNLM"/>
    </source>
</evidence>
<accession>A0AAE0IG83</accession>
<proteinExistence type="predicted"/>
<evidence type="ECO:0000313" key="3">
    <source>
        <dbReference type="EMBL" id="KAK3324476.1"/>
    </source>
</evidence>
<dbReference type="Gene3D" id="3.40.630.30">
    <property type="match status" value="1"/>
</dbReference>
<feature type="domain" description="LYC1 C-terminal" evidence="2">
    <location>
        <begin position="174"/>
        <end position="383"/>
    </location>
</feature>
<name>A0AAE0IG83_9PEZI</name>
<dbReference type="InterPro" id="IPR053013">
    <property type="entry name" value="LAT"/>
</dbReference>
<dbReference type="InterPro" id="IPR000182">
    <property type="entry name" value="GNAT_dom"/>
</dbReference>
<dbReference type="AlphaFoldDB" id="A0AAE0IG83"/>
<gene>
    <name evidence="3" type="ORF">B0T19DRAFT_428673</name>
</gene>
<dbReference type="InterPro" id="IPR016181">
    <property type="entry name" value="Acyl_CoA_acyltransferase"/>
</dbReference>
<dbReference type="EMBL" id="JAUEPO010000004">
    <property type="protein sequence ID" value="KAK3324476.1"/>
    <property type="molecule type" value="Genomic_DNA"/>
</dbReference>
<dbReference type="GO" id="GO:0016747">
    <property type="term" value="F:acyltransferase activity, transferring groups other than amino-acyl groups"/>
    <property type="evidence" value="ECO:0007669"/>
    <property type="project" value="InterPro"/>
</dbReference>
<sequence length="383" mass="44110">MRLQVPSKSLPNADSPLLGLRHPTKKECIRIWRLTSLSWRDSLDESQFLEESAYLLTIPLAKDGGMTLWLLTDTTLPPDNRPILCSCETFLKKTLVSNPSGGTSDKNLHGIASVFTDPQYRRRGYGRRMMRELSRELRDFHFDREMNVGAVLYSDIGKQYYAALGWKPFPNNGHLEFSASNLQSSTCTATELYEHDLEALCKLDESMIRNAMAKPCANGQTRICIIPDIDHMLWHHCKEDFAAEKNFGRAAFVRGALIGQPGNRMWAIWTRRWYDKPDSPDAHNTLYVLRLVVENKDGDRDAQTEQLKTLIETMQREAHAWMLQDVKIWDPSSLVRDLVEKTGIVHKTVMREEESIASLKWFEQEDIKEGSIEWIANEKYAWC</sequence>
<feature type="domain" description="N-acetyltransferase" evidence="1">
    <location>
        <begin position="105"/>
        <end position="146"/>
    </location>
</feature>
<dbReference type="Pfam" id="PF00583">
    <property type="entry name" value="Acetyltransf_1"/>
    <property type="match status" value="1"/>
</dbReference>
<comment type="caution">
    <text evidence="3">The sequence shown here is derived from an EMBL/GenBank/DDBJ whole genome shotgun (WGS) entry which is preliminary data.</text>
</comment>
<keyword evidence="4" id="KW-1185">Reference proteome</keyword>
<dbReference type="PANTHER" id="PTHR34815:SF2">
    <property type="entry name" value="N-ACETYLTRANSFERASE DOMAIN-CONTAINING PROTEIN"/>
    <property type="match status" value="1"/>
</dbReference>
<protein>
    <recommendedName>
        <fullName evidence="5">Lysine acetyltransferase</fullName>
    </recommendedName>
</protein>
<dbReference type="Proteomes" id="UP001286456">
    <property type="component" value="Unassembled WGS sequence"/>
</dbReference>
<dbReference type="Pfam" id="PF22998">
    <property type="entry name" value="GNAT_LYC1-like"/>
    <property type="match status" value="1"/>
</dbReference>
<evidence type="ECO:0000259" key="1">
    <source>
        <dbReference type="Pfam" id="PF00583"/>
    </source>
</evidence>